<comment type="caution">
    <text evidence="1">The sequence shown here is derived from an EMBL/GenBank/DDBJ whole genome shotgun (WGS) entry which is preliminary data.</text>
</comment>
<protein>
    <recommendedName>
        <fullName evidence="2">DUF3263 domain-containing protein</fullName>
    </recommendedName>
</protein>
<reference evidence="1" key="1">
    <citation type="submission" date="2019-08" db="EMBL/GenBank/DDBJ databases">
        <authorList>
            <person name="Kucharzyk K."/>
            <person name="Murdoch R.W."/>
            <person name="Higgins S."/>
            <person name="Loffler F."/>
        </authorList>
    </citation>
    <scope>NUCLEOTIDE SEQUENCE</scope>
</reference>
<accession>A0A645F6N6</accession>
<dbReference type="Pfam" id="PF11662">
    <property type="entry name" value="DUF3263"/>
    <property type="match status" value="1"/>
</dbReference>
<organism evidence="1">
    <name type="scientific">bioreactor metagenome</name>
    <dbReference type="NCBI Taxonomy" id="1076179"/>
    <lineage>
        <taxon>unclassified sequences</taxon>
        <taxon>metagenomes</taxon>
        <taxon>ecological metagenomes</taxon>
    </lineage>
</organism>
<dbReference type="InterPro" id="IPR021678">
    <property type="entry name" value="DUF3263"/>
</dbReference>
<name>A0A645F6N6_9ZZZZ</name>
<gene>
    <name evidence="1" type="ORF">SDC9_157224</name>
</gene>
<evidence type="ECO:0000313" key="1">
    <source>
        <dbReference type="EMBL" id="MPN09931.1"/>
    </source>
</evidence>
<proteinExistence type="predicted"/>
<sequence length="94" mass="11268">MVEAAHNLNPQARSLTEREMAILDFEKSWWQARAPKETEIRERFNLSAARYYQLLNALIDRPEALEHDPLLVKRLRRLREQRQRTRSASRLANR</sequence>
<dbReference type="EMBL" id="VSSQ01056065">
    <property type="protein sequence ID" value="MPN09931.1"/>
    <property type="molecule type" value="Genomic_DNA"/>
</dbReference>
<evidence type="ECO:0008006" key="2">
    <source>
        <dbReference type="Google" id="ProtNLM"/>
    </source>
</evidence>
<dbReference type="AlphaFoldDB" id="A0A645F6N6"/>